<dbReference type="InterPro" id="IPR012001">
    <property type="entry name" value="Thiamin_PyroP_enz_TPP-bd_dom"/>
</dbReference>
<dbReference type="PANTHER" id="PTHR18968">
    <property type="entry name" value="THIAMINE PYROPHOSPHATE ENZYMES"/>
    <property type="match status" value="1"/>
</dbReference>
<comment type="caution">
    <text evidence="5">The sequence shown here is derived from an EMBL/GenBank/DDBJ whole genome shotgun (WGS) entry which is preliminary data.</text>
</comment>
<dbReference type="GO" id="GO:0005948">
    <property type="term" value="C:acetolactate synthase complex"/>
    <property type="evidence" value="ECO:0007669"/>
    <property type="project" value="TreeGrafter"/>
</dbReference>
<evidence type="ECO:0000259" key="4">
    <source>
        <dbReference type="Pfam" id="PF02776"/>
    </source>
</evidence>
<dbReference type="CDD" id="cd07035">
    <property type="entry name" value="TPP_PYR_POX_like"/>
    <property type="match status" value="1"/>
</dbReference>
<dbReference type="Pfam" id="PF02776">
    <property type="entry name" value="TPP_enzyme_N"/>
    <property type="match status" value="1"/>
</dbReference>
<keyword evidence="2" id="KW-0786">Thiamine pyrophosphate</keyword>
<evidence type="ECO:0000313" key="5">
    <source>
        <dbReference type="EMBL" id="TMR39848.1"/>
    </source>
</evidence>
<dbReference type="GO" id="GO:0003984">
    <property type="term" value="F:acetolactate synthase activity"/>
    <property type="evidence" value="ECO:0007669"/>
    <property type="project" value="TreeGrafter"/>
</dbReference>
<dbReference type="OrthoDB" id="4052008at2"/>
<dbReference type="SUPFAM" id="SSF52518">
    <property type="entry name" value="Thiamin diphosphate-binding fold (THDP-binding)"/>
    <property type="match status" value="2"/>
</dbReference>
<dbReference type="EMBL" id="VCKX01000001">
    <property type="protein sequence ID" value="TMR39848.1"/>
    <property type="molecule type" value="Genomic_DNA"/>
</dbReference>
<dbReference type="CDD" id="cd00568">
    <property type="entry name" value="TPP_enzymes"/>
    <property type="match status" value="1"/>
</dbReference>
<dbReference type="SUPFAM" id="SSF52467">
    <property type="entry name" value="DHS-like NAD/FAD-binding domain"/>
    <property type="match status" value="1"/>
</dbReference>
<dbReference type="Proteomes" id="UP000306628">
    <property type="component" value="Unassembled WGS sequence"/>
</dbReference>
<protein>
    <submittedName>
        <fullName evidence="5">Thiamine pyrophosphate-binding protein</fullName>
    </submittedName>
</protein>
<dbReference type="InterPro" id="IPR045229">
    <property type="entry name" value="TPP_enz"/>
</dbReference>
<dbReference type="GO" id="GO:0009097">
    <property type="term" value="P:isoleucine biosynthetic process"/>
    <property type="evidence" value="ECO:0007669"/>
    <property type="project" value="TreeGrafter"/>
</dbReference>
<dbReference type="InterPro" id="IPR011766">
    <property type="entry name" value="TPP_enzyme_TPP-bd"/>
</dbReference>
<comment type="similarity">
    <text evidence="1">Belongs to the TPP enzyme family.</text>
</comment>
<organism evidence="5 6">
    <name type="scientific">Nonomuraea zeae</name>
    <dbReference type="NCBI Taxonomy" id="1642303"/>
    <lineage>
        <taxon>Bacteria</taxon>
        <taxon>Bacillati</taxon>
        <taxon>Actinomycetota</taxon>
        <taxon>Actinomycetes</taxon>
        <taxon>Streptosporangiales</taxon>
        <taxon>Streptosporangiaceae</taxon>
        <taxon>Nonomuraea</taxon>
    </lineage>
</organism>
<evidence type="ECO:0000256" key="2">
    <source>
        <dbReference type="ARBA" id="ARBA00023052"/>
    </source>
</evidence>
<dbReference type="Gene3D" id="3.40.50.1220">
    <property type="entry name" value="TPP-binding domain"/>
    <property type="match status" value="1"/>
</dbReference>
<name>A0A5S4H3L3_9ACTN</name>
<evidence type="ECO:0000259" key="3">
    <source>
        <dbReference type="Pfam" id="PF02775"/>
    </source>
</evidence>
<dbReference type="InterPro" id="IPR029035">
    <property type="entry name" value="DHS-like_NAD/FAD-binding_dom"/>
</dbReference>
<dbReference type="PANTHER" id="PTHR18968:SF13">
    <property type="entry name" value="ACETOLACTATE SYNTHASE CATALYTIC SUBUNIT, MITOCHONDRIAL"/>
    <property type="match status" value="1"/>
</dbReference>
<dbReference type="GO" id="GO:0050660">
    <property type="term" value="F:flavin adenine dinucleotide binding"/>
    <property type="evidence" value="ECO:0007669"/>
    <property type="project" value="TreeGrafter"/>
</dbReference>
<dbReference type="InterPro" id="IPR029061">
    <property type="entry name" value="THDP-binding"/>
</dbReference>
<feature type="domain" description="Thiamine pyrophosphate enzyme N-terminal TPP-binding" evidence="4">
    <location>
        <begin position="89"/>
        <end position="193"/>
    </location>
</feature>
<accession>A0A5S4H3L3</accession>
<dbReference type="GO" id="GO:0030976">
    <property type="term" value="F:thiamine pyrophosphate binding"/>
    <property type="evidence" value="ECO:0007669"/>
    <property type="project" value="InterPro"/>
</dbReference>
<reference evidence="5 6" key="1">
    <citation type="submission" date="2019-05" db="EMBL/GenBank/DDBJ databases">
        <title>Draft genome sequence of Nonomuraea zeae DSM 100528.</title>
        <authorList>
            <person name="Saricaoglu S."/>
            <person name="Isik K."/>
        </authorList>
    </citation>
    <scope>NUCLEOTIDE SEQUENCE [LARGE SCALE GENOMIC DNA]</scope>
    <source>
        <strain evidence="5 6">DSM 100528</strain>
    </source>
</reference>
<gene>
    <name evidence="5" type="ORF">ETD85_00265</name>
</gene>
<dbReference type="AlphaFoldDB" id="A0A5S4H3L3"/>
<dbReference type="Gene3D" id="3.40.50.970">
    <property type="match status" value="2"/>
</dbReference>
<dbReference type="GO" id="GO:0009099">
    <property type="term" value="P:L-valine biosynthetic process"/>
    <property type="evidence" value="ECO:0007669"/>
    <property type="project" value="TreeGrafter"/>
</dbReference>
<sequence>MSSHPLDTEIIRSLNGDRPDAALLTQAFRRPDGTPDALRCGEFLVAGRERAELLLRKVLGLRGVTDPGAQQAVARAAVDDVLSWRVRLTGAEAVAVLLAADDVKTVFVYAGTSELSMCDAVDRVHGVRLVNGRGDKESAFMAAGASLLEPNRGVAILHGARGLTNAAGAVADARRNEAGTLFIVGMPSTSSARFLPPHGEDDLLGGMAAFADWIWQASAIPDDPGRQREAARRFVAQLRDGLTTSAQPPTRPAIFGVPQDVAEQRWIPVEDLMRAPAAPQRLIDLDQPAFDAAFRELRHADKPLFLIDDYALRHPGLREALDDICGLLGAPVLQLRYRRGPMLFERLQTSEVANFAGWLNQFSPVHNDLVQACDLLVTVEDRNLYERTAGRLPSCRKIAINTDPEKVLKNEYLDADDVLVIGDSPGVLSRLADRLRHTGHTRTEPWWPHEEVRAAARVTPEPADPWIEEGRGAVAGALAGVLAGWDTPVLVDDSQMFGGLLSEHYDDLPPGLRVFGGHGGFVGGGLSYAVGLAVADPRARVMCTLGDQGFTNSFQGLVAAVQERAPVLFVVCNNGRSVSLTKQALASFGGTETGRAYLSNVAGFSYCQVAAAFGMPAERVPIPIGGQEDELRRAISELPDILARAAAANGPALVELVLPADPEVWRGIWITQGFEQRTAVPV</sequence>
<evidence type="ECO:0000256" key="1">
    <source>
        <dbReference type="ARBA" id="ARBA00007812"/>
    </source>
</evidence>
<dbReference type="RefSeq" id="WP_138687504.1">
    <property type="nucleotide sequence ID" value="NZ_JBHSAZ010000052.1"/>
</dbReference>
<evidence type="ECO:0000313" key="6">
    <source>
        <dbReference type="Proteomes" id="UP000306628"/>
    </source>
</evidence>
<dbReference type="Pfam" id="PF02775">
    <property type="entry name" value="TPP_enzyme_C"/>
    <property type="match status" value="1"/>
</dbReference>
<feature type="domain" description="Thiamine pyrophosphate enzyme TPP-binding" evidence="3">
    <location>
        <begin position="519"/>
        <end position="655"/>
    </location>
</feature>
<keyword evidence="6" id="KW-1185">Reference proteome</keyword>
<proteinExistence type="inferred from homology"/>
<dbReference type="GO" id="GO:0000287">
    <property type="term" value="F:magnesium ion binding"/>
    <property type="evidence" value="ECO:0007669"/>
    <property type="project" value="UniProtKB-ARBA"/>
</dbReference>